<protein>
    <recommendedName>
        <fullName evidence="4">EF-hand domain-containing protein</fullName>
    </recommendedName>
</protein>
<evidence type="ECO:0000313" key="5">
    <source>
        <dbReference type="EMBL" id="CAF1070377.1"/>
    </source>
</evidence>
<reference evidence="5" key="1">
    <citation type="submission" date="2021-02" db="EMBL/GenBank/DDBJ databases">
        <authorList>
            <person name="Nowell W R."/>
        </authorList>
    </citation>
    <scope>NUCLEOTIDE SEQUENCE</scope>
    <source>
        <strain evidence="5">Ploen Becks lab</strain>
    </source>
</reference>
<sequence length="149" mass="17282">MAGLSEDEIESIRASFEFFDKDKNGFITTSELRDVIKKCGSKLKEKDVKEMVKQFDVDKDGKINFEEFIQLMTVNFNNSDNFEQNLVNAFEKFDKDGNGFISRSELKEAMRKLDKKITNEEIDDMLTEADTNMDGKIDYSEFVRIISTK</sequence>
<keyword evidence="3" id="KW-0106">Calcium</keyword>
<dbReference type="EMBL" id="CAJNOC010006104">
    <property type="protein sequence ID" value="CAF1070377.1"/>
    <property type="molecule type" value="Genomic_DNA"/>
</dbReference>
<keyword evidence="6" id="KW-1185">Reference proteome</keyword>
<dbReference type="Proteomes" id="UP000663879">
    <property type="component" value="Unassembled WGS sequence"/>
</dbReference>
<evidence type="ECO:0000313" key="6">
    <source>
        <dbReference type="Proteomes" id="UP000663879"/>
    </source>
</evidence>
<gene>
    <name evidence="5" type="ORF">OXX778_LOCUS19696</name>
</gene>
<organism evidence="5 6">
    <name type="scientific">Brachionus calyciflorus</name>
    <dbReference type="NCBI Taxonomy" id="104777"/>
    <lineage>
        <taxon>Eukaryota</taxon>
        <taxon>Metazoa</taxon>
        <taxon>Spiralia</taxon>
        <taxon>Gnathifera</taxon>
        <taxon>Rotifera</taxon>
        <taxon>Eurotatoria</taxon>
        <taxon>Monogononta</taxon>
        <taxon>Pseudotrocha</taxon>
        <taxon>Ploima</taxon>
        <taxon>Brachionidae</taxon>
        <taxon>Brachionus</taxon>
    </lineage>
</organism>
<dbReference type="PROSITE" id="PS50222">
    <property type="entry name" value="EF_HAND_2"/>
    <property type="match status" value="4"/>
</dbReference>
<evidence type="ECO:0000259" key="4">
    <source>
        <dbReference type="PROSITE" id="PS50222"/>
    </source>
</evidence>
<dbReference type="InterPro" id="IPR011992">
    <property type="entry name" value="EF-hand-dom_pair"/>
</dbReference>
<dbReference type="AlphaFoldDB" id="A0A814LSS3"/>
<evidence type="ECO:0000256" key="3">
    <source>
        <dbReference type="ARBA" id="ARBA00022837"/>
    </source>
</evidence>
<feature type="domain" description="EF-hand" evidence="4">
    <location>
        <begin position="7"/>
        <end position="42"/>
    </location>
</feature>
<dbReference type="PANTHER" id="PTHR23050">
    <property type="entry name" value="CALCIUM BINDING PROTEIN"/>
    <property type="match status" value="1"/>
</dbReference>
<dbReference type="SUPFAM" id="SSF47473">
    <property type="entry name" value="EF-hand"/>
    <property type="match status" value="1"/>
</dbReference>
<dbReference type="Pfam" id="PF13499">
    <property type="entry name" value="EF-hand_7"/>
    <property type="match status" value="2"/>
</dbReference>
<keyword evidence="2" id="KW-0677">Repeat</keyword>
<dbReference type="GO" id="GO:0005509">
    <property type="term" value="F:calcium ion binding"/>
    <property type="evidence" value="ECO:0007669"/>
    <property type="project" value="InterPro"/>
</dbReference>
<dbReference type="PROSITE" id="PS00018">
    <property type="entry name" value="EF_HAND_1"/>
    <property type="match status" value="4"/>
</dbReference>
<feature type="domain" description="EF-hand" evidence="4">
    <location>
        <begin position="81"/>
        <end position="116"/>
    </location>
</feature>
<proteinExistence type="predicted"/>
<evidence type="ECO:0000256" key="1">
    <source>
        <dbReference type="ARBA" id="ARBA00022723"/>
    </source>
</evidence>
<dbReference type="Gene3D" id="1.10.238.10">
    <property type="entry name" value="EF-hand"/>
    <property type="match status" value="2"/>
</dbReference>
<dbReference type="OrthoDB" id="26525at2759"/>
<dbReference type="FunFam" id="1.10.238.10:FF:000181">
    <property type="entry name" value="CALML5 isoform 1"/>
    <property type="match status" value="2"/>
</dbReference>
<comment type="caution">
    <text evidence="5">The sequence shown here is derived from an EMBL/GenBank/DDBJ whole genome shotgun (WGS) entry which is preliminary data.</text>
</comment>
<keyword evidence="1" id="KW-0479">Metal-binding</keyword>
<dbReference type="InterPro" id="IPR018247">
    <property type="entry name" value="EF_Hand_1_Ca_BS"/>
</dbReference>
<feature type="domain" description="EF-hand" evidence="4">
    <location>
        <begin position="43"/>
        <end position="78"/>
    </location>
</feature>
<dbReference type="InterPro" id="IPR050145">
    <property type="entry name" value="Centrin_CML-like"/>
</dbReference>
<dbReference type="InterPro" id="IPR002048">
    <property type="entry name" value="EF_hand_dom"/>
</dbReference>
<feature type="domain" description="EF-hand" evidence="4">
    <location>
        <begin position="117"/>
        <end position="149"/>
    </location>
</feature>
<dbReference type="SMART" id="SM00054">
    <property type="entry name" value="EFh"/>
    <property type="match status" value="4"/>
</dbReference>
<accession>A0A814LSS3</accession>
<name>A0A814LSS3_9BILA</name>
<evidence type="ECO:0000256" key="2">
    <source>
        <dbReference type="ARBA" id="ARBA00022737"/>
    </source>
</evidence>